<dbReference type="PANTHER" id="PTHR41313:SF1">
    <property type="entry name" value="DNA METHYLASE ADENINE-SPECIFIC DOMAIN-CONTAINING PROTEIN"/>
    <property type="match status" value="1"/>
</dbReference>
<dbReference type="CDD" id="cd02440">
    <property type="entry name" value="AdoMet_MTases"/>
    <property type="match status" value="1"/>
</dbReference>
<feature type="region of interest" description="Disordered" evidence="2">
    <location>
        <begin position="172"/>
        <end position="198"/>
    </location>
</feature>
<dbReference type="PANTHER" id="PTHR41313">
    <property type="entry name" value="ADENINE-SPECIFIC METHYLTRANSFERASE"/>
    <property type="match status" value="1"/>
</dbReference>
<dbReference type="InterPro" id="IPR027417">
    <property type="entry name" value="P-loop_NTPase"/>
</dbReference>
<feature type="region of interest" description="Disordered" evidence="2">
    <location>
        <begin position="547"/>
        <end position="627"/>
    </location>
</feature>
<evidence type="ECO:0000313" key="4">
    <source>
        <dbReference type="EMBL" id="XBW07024.1"/>
    </source>
</evidence>
<dbReference type="InterPro" id="IPR016181">
    <property type="entry name" value="Acyl_CoA_acyltransferase"/>
</dbReference>
<reference evidence="4" key="1">
    <citation type="submission" date="2023-08" db="EMBL/GenBank/DDBJ databases">
        <title>The novel hydrolase IpcH responsible for the initial isoprocarb degradation step in Rhodococcus sp. D-6.</title>
        <authorList>
            <person name="Zhu Q."/>
        </authorList>
    </citation>
    <scope>NUCLEOTIDE SEQUENCE</scope>
    <source>
        <strain evidence="4">D-6</strain>
        <plasmid evidence="4">p2-D-6</plasmid>
    </source>
</reference>
<dbReference type="PROSITE" id="PS51192">
    <property type="entry name" value="HELICASE_ATP_BIND_1"/>
    <property type="match status" value="1"/>
</dbReference>
<feature type="coiled-coil region" evidence="1">
    <location>
        <begin position="1196"/>
        <end position="1242"/>
    </location>
</feature>
<dbReference type="EMBL" id="CP132972">
    <property type="protein sequence ID" value="XBW07024.1"/>
    <property type="molecule type" value="Genomic_DNA"/>
</dbReference>
<evidence type="ECO:0000259" key="3">
    <source>
        <dbReference type="PROSITE" id="PS51192"/>
    </source>
</evidence>
<keyword evidence="4" id="KW-0614">Plasmid</keyword>
<dbReference type="Pfam" id="PF04851">
    <property type="entry name" value="ResIII"/>
    <property type="match status" value="1"/>
</dbReference>
<feature type="domain" description="Helicase ATP-binding" evidence="3">
    <location>
        <begin position="1085"/>
        <end position="1337"/>
    </location>
</feature>
<dbReference type="Gene3D" id="3.40.50.300">
    <property type="entry name" value="P-loop containing nucleotide triphosphate hydrolases"/>
    <property type="match status" value="1"/>
</dbReference>
<dbReference type="InterPro" id="IPR038718">
    <property type="entry name" value="SNF2-like_sf"/>
</dbReference>
<dbReference type="InterPro" id="IPR052933">
    <property type="entry name" value="DNA_Protect_Modify"/>
</dbReference>
<dbReference type="GO" id="GO:0003677">
    <property type="term" value="F:DNA binding"/>
    <property type="evidence" value="ECO:0007669"/>
    <property type="project" value="InterPro"/>
</dbReference>
<dbReference type="GO" id="GO:0016787">
    <property type="term" value="F:hydrolase activity"/>
    <property type="evidence" value="ECO:0007669"/>
    <property type="project" value="InterPro"/>
</dbReference>
<proteinExistence type="predicted"/>
<geneLocation type="plasmid" evidence="4">
    <name>p2-D-6</name>
</geneLocation>
<dbReference type="SUPFAM" id="SSF52540">
    <property type="entry name" value="P-loop containing nucleoside triphosphate hydrolases"/>
    <property type="match status" value="2"/>
</dbReference>
<keyword evidence="1" id="KW-0175">Coiled coil</keyword>
<dbReference type="GO" id="GO:0005524">
    <property type="term" value="F:ATP binding"/>
    <property type="evidence" value="ECO:0007669"/>
    <property type="project" value="InterPro"/>
</dbReference>
<feature type="compositionally biased region" description="Low complexity" evidence="2">
    <location>
        <begin position="1948"/>
        <end position="1965"/>
    </location>
</feature>
<dbReference type="InterPro" id="IPR006935">
    <property type="entry name" value="Helicase/UvrB_N"/>
</dbReference>
<feature type="region of interest" description="Disordered" evidence="2">
    <location>
        <begin position="1"/>
        <end position="56"/>
    </location>
</feature>
<feature type="compositionally biased region" description="Pro residues" evidence="2">
    <location>
        <begin position="2062"/>
        <end position="2081"/>
    </location>
</feature>
<dbReference type="RefSeq" id="WP_350247809.1">
    <property type="nucleotide sequence ID" value="NZ_CP132972.1"/>
</dbReference>
<feature type="compositionally biased region" description="Basic and acidic residues" evidence="2">
    <location>
        <begin position="2022"/>
        <end position="2046"/>
    </location>
</feature>
<gene>
    <name evidence="4" type="ORF">RBB84_25045</name>
</gene>
<dbReference type="Gene3D" id="3.40.50.10810">
    <property type="entry name" value="Tandem AAA-ATPase domain"/>
    <property type="match status" value="2"/>
</dbReference>
<feature type="region of interest" description="Disordered" evidence="2">
    <location>
        <begin position="1936"/>
        <end position="1965"/>
    </location>
</feature>
<accession>A0AAU7V3Y5</accession>
<protein>
    <submittedName>
        <fullName evidence="4">SNF2-related protein</fullName>
    </submittedName>
</protein>
<dbReference type="Gene3D" id="3.40.50.150">
    <property type="entry name" value="Vaccinia Virus protein VP39"/>
    <property type="match status" value="1"/>
</dbReference>
<name>A0AAU7V3Y5_9NOCA</name>
<dbReference type="CDD" id="cd04301">
    <property type="entry name" value="NAT_SF"/>
    <property type="match status" value="1"/>
</dbReference>
<dbReference type="InterPro" id="IPR014001">
    <property type="entry name" value="Helicase_ATP-bd"/>
</dbReference>
<sequence>MSSQNVAVRSGDGYVEAHPVTEFGDPRRTLARQRIIEPGSTSTDDPADRRNPAATTAADAVSYVPVEYHAVDFARMPDGSARRLTYDDSNPYAAHAEIHALLDGKRIGKVHWTPGYGNPTVEVDPDHRRQGIGTRLMHEAQTRDASAVEQWTPVTSAGQALGRRLGLDAIEGTPTDAPTKEPDEAVGTADFQPTGHGDLAPPGVDAKVQANLAALRLLRHIEAEDRPAAADEQQVLARFAGWGALPKVFVTGDDTYAPVREELRGLLSPAEYDDAMQNALNSHFTDAGLVEPMWAALTGLGFESGLVLEAGCGTGNFIGFAPAGARMVGVERNEVSGSIARLLYPSAEVRVESFGETPMRPGTYDAVIGNVPFGNYPVRDRVHNPRNQLLIHDHFISKSLVGLKPGGTMAVITSAGTLDKQLSTVRRGWFEQADLLGAVRLPNAAHRAAAGTEVVTDVLVLRRRESDRTPGDDAWVTSVPTRLDDGTERHINGYFAAHPENILGTTATGQAAMGRELLAVRPLASDGPLGSQLRERLEVIAAAALAEDRGHSPAGTEPPSTQTSTAQTPAQAPATPASRTRSTAGAPAPVSHGPVRSVRTLARAKKVGQITHTATEPVPGKRRGSAGSLRHSFTVVDFDGTEVPYVPDGAKTAGRRTKDGHHPSQADELVSLLRMRDLAADLREAERETVENTPEIDELRAELNRCYDTYVADYGPISRMKASQKQVTVKDAEDPNQTEGLVEGDDGEWYQITYIKPGMGGIRKDPTWWSLTGLEAAYDEFTNTATKAKFFTQRMVGFRELPAKAESPADAVAISREHDGRVDMDRIAGLLGVNVEEATSLTKGLVFTDHRTGDLVPAHLFLSGNVRRKAGELEELAKDDPDKWGEAAAAMRAAVPPDKDVTKISAKLGMVWIPATDVETFVRDITGNDRAIVTYSEEDGWKCSPANGGSRRNPALEGGGSMGAPPGHDWRKPLKAKWGTSRRTTYQLVETALKGQRPQVTDKDSEGVERINRAETEAAGEQMEVIEKEFARWLWRDPDRKQRLHAAYNDKYRSYTDVNYVDSPYSAYPGMSDAIALDPHQNDAVAMAKDSEAVLLHHEVGTGKTFTLAASMMEKRRLGQIHKPVVVVPNHLLEQWVREFTILYPDAELLATDTKGISGPDARRRFVAQAASHDWDAVVMTASSFRLLPLSEETIEDNIQQRLDKLRGEREEALAEGDTKAVKRIGERIEREESSLRELQDRIGGDIGPLDFETAGFDYVVVDEAHEYKNDEVESSVRALAKGKPNLGAVDLRAKLDWLRERNAELGKRSVALFATGTPISNSTREFYVMIRFLRPDLLAEAGVSEFDDFRKAFLQMEESIEPTVTGRLQVKMREGDGLVNAGELKRIWVQFADEVTAEDVGLERPKLRGGQAEKILRGVSEHQQAFIRHLNVRREAIKPKFKPEPGEDTVVAIGTDGLTSAVDLRLIPKLKLWEAGIDPADLTDEDSKVPLVAEQVLAEWERTRDMEFTVRRGSAEPAPIRGGFQLVFCDKGVPNSEGKHSFYDALKFALVDGGLKPDEVAFIHDAEGDATKLGKLTERCRTGEIKVLIGSTGKMGTGLNVQNRLSALHHVDGAYRPDQIEQRNGRAIRRGNQFDEVRVLYYPLEGSTEGFQWAHVARKDNFLRAFALADLDATIIGQSESATQSEAAMLKALAANNPLLMDKTQLDLDLRRMQNQADTFDASKDYHANVVAQGTRMIESLTASITALEAAATEVSDTSGEAFRMFATNKYGRLEDRPVIERKHAALRLAASPGLSGNLDFAPLGEGRPFLIGKLGGVRLYAWTYRPGIGKASYRVGVDDPRNTREWAPDLLDLSPADLTPGKIDTGAITRLENLVRSINDRPAALAARVDRLRKEVEVSAAEQDTTFEAADELDALKERNRALTELMRLVAADRPSGANKGKDGAAEAPDAAESAASAGSASDDAARKHAALVAEAETTYNEATEKWRALRDARLEAPGNVKPAEMGAIRTSRRRIKQQMAERAREARGEPAPRPRIHARDASADHAPASASAPNGSRPSPRPAIAPPPPPASPPPPGFGGPTAGLGWSR</sequence>
<organism evidence="4">
    <name type="scientific">Rhodococcus sp. D-6</name>
    <dbReference type="NCBI Taxonomy" id="1387842"/>
    <lineage>
        <taxon>Bacteria</taxon>
        <taxon>Bacillati</taxon>
        <taxon>Actinomycetota</taxon>
        <taxon>Actinomycetes</taxon>
        <taxon>Mycobacteriales</taxon>
        <taxon>Nocardiaceae</taxon>
        <taxon>Rhodococcus</taxon>
    </lineage>
</organism>
<feature type="region of interest" description="Disordered" evidence="2">
    <location>
        <begin position="2000"/>
        <end position="2092"/>
    </location>
</feature>
<dbReference type="SMART" id="SM00487">
    <property type="entry name" value="DEXDc"/>
    <property type="match status" value="1"/>
</dbReference>
<feature type="compositionally biased region" description="Low complexity" evidence="2">
    <location>
        <begin position="2047"/>
        <end position="2061"/>
    </location>
</feature>
<feature type="region of interest" description="Disordered" evidence="2">
    <location>
        <begin position="944"/>
        <end position="974"/>
    </location>
</feature>
<feature type="compositionally biased region" description="Low complexity" evidence="2">
    <location>
        <begin position="558"/>
        <end position="578"/>
    </location>
</feature>
<evidence type="ECO:0000256" key="1">
    <source>
        <dbReference type="SAM" id="Coils"/>
    </source>
</evidence>
<dbReference type="SUPFAM" id="SSF53335">
    <property type="entry name" value="S-adenosyl-L-methionine-dependent methyltransferases"/>
    <property type="match status" value="1"/>
</dbReference>
<evidence type="ECO:0000256" key="2">
    <source>
        <dbReference type="SAM" id="MobiDB-lite"/>
    </source>
</evidence>
<dbReference type="SUPFAM" id="SSF55729">
    <property type="entry name" value="Acyl-CoA N-acyltransferases (Nat)"/>
    <property type="match status" value="1"/>
</dbReference>
<dbReference type="InterPro" id="IPR029063">
    <property type="entry name" value="SAM-dependent_MTases_sf"/>
</dbReference>
<dbReference type="KEGG" id="rhox:RBB84_25045"/>